<dbReference type="GO" id="GO:0003824">
    <property type="term" value="F:catalytic activity"/>
    <property type="evidence" value="ECO:0007669"/>
    <property type="project" value="InterPro"/>
</dbReference>
<dbReference type="InterPro" id="IPR036648">
    <property type="entry name" value="CN_Hdrase_a/SCN_Hdrase_g_sf"/>
</dbReference>
<feature type="domain" description="Nitrile hydratase alpha/Thiocyanate hydrolase gamma" evidence="2">
    <location>
        <begin position="10"/>
        <end position="198"/>
    </location>
</feature>
<evidence type="ECO:0000313" key="3">
    <source>
        <dbReference type="EMBL" id="GHH82356.1"/>
    </source>
</evidence>
<keyword evidence="4" id="KW-1185">Reference proteome</keyword>
<organism evidence="3 4">
    <name type="scientific">Streptomyces sulfonofaciens</name>
    <dbReference type="NCBI Taxonomy" id="68272"/>
    <lineage>
        <taxon>Bacteria</taxon>
        <taxon>Bacillati</taxon>
        <taxon>Actinomycetota</taxon>
        <taxon>Actinomycetes</taxon>
        <taxon>Kitasatosporales</taxon>
        <taxon>Streptomycetaceae</taxon>
        <taxon>Streptomyces</taxon>
    </lineage>
</organism>
<sequence length="202" mass="21890">MTTPAGKRQELTTRVAALENALTAAGKVATADIDDTVDLYTNRLGPRLGAAMVARAWCDDDYRRALLADATGVLREEDLGDAARGNKGLPFLHLVVVENTPAVHNVVVCTLCSCYPLALLGAPPRWYKSDAYRARAVREPRAVLAEFGVRLEAGTSVRVWDSTADCRYMVLPQRPPGTEGLTVDELAALVTVDSLIGTRRRL</sequence>
<evidence type="ECO:0000256" key="1">
    <source>
        <dbReference type="ARBA" id="ARBA00022723"/>
    </source>
</evidence>
<proteinExistence type="predicted"/>
<dbReference type="AlphaFoldDB" id="A0A919GD82"/>
<dbReference type="Gene3D" id="3.90.330.10">
    <property type="entry name" value="Nitrile hydratase alpha /Thiocyanate hydrolase gamma"/>
    <property type="match status" value="1"/>
</dbReference>
<keyword evidence="1" id="KW-0479">Metal-binding</keyword>
<evidence type="ECO:0000259" key="2">
    <source>
        <dbReference type="Pfam" id="PF02979"/>
    </source>
</evidence>
<accession>A0A919GD82</accession>
<dbReference type="GO" id="GO:0046914">
    <property type="term" value="F:transition metal ion binding"/>
    <property type="evidence" value="ECO:0007669"/>
    <property type="project" value="InterPro"/>
</dbReference>
<name>A0A919GD82_9ACTN</name>
<dbReference type="Proteomes" id="UP000603708">
    <property type="component" value="Unassembled WGS sequence"/>
</dbReference>
<comment type="caution">
    <text evidence="3">The sequence shown here is derived from an EMBL/GenBank/DDBJ whole genome shotgun (WGS) entry which is preliminary data.</text>
</comment>
<gene>
    <name evidence="3" type="primary">nthA</name>
    <name evidence="3" type="ORF">GCM10018793_42000</name>
</gene>
<reference evidence="3" key="2">
    <citation type="submission" date="2020-09" db="EMBL/GenBank/DDBJ databases">
        <authorList>
            <person name="Sun Q."/>
            <person name="Ohkuma M."/>
        </authorList>
    </citation>
    <scope>NUCLEOTIDE SEQUENCE</scope>
    <source>
        <strain evidence="3">JCM 5069</strain>
    </source>
</reference>
<protein>
    <submittedName>
        <fullName evidence="3">Nitrile hydratase subunit alpha</fullName>
    </submittedName>
</protein>
<evidence type="ECO:0000313" key="4">
    <source>
        <dbReference type="Proteomes" id="UP000603708"/>
    </source>
</evidence>
<dbReference type="SUPFAM" id="SSF56209">
    <property type="entry name" value="Nitrile hydratase alpha chain"/>
    <property type="match status" value="1"/>
</dbReference>
<dbReference type="EMBL" id="BNCD01000012">
    <property type="protein sequence ID" value="GHH82356.1"/>
    <property type="molecule type" value="Genomic_DNA"/>
</dbReference>
<dbReference type="Pfam" id="PF02979">
    <property type="entry name" value="NHase_alpha"/>
    <property type="match status" value="1"/>
</dbReference>
<reference evidence="3" key="1">
    <citation type="journal article" date="2014" name="Int. J. Syst. Evol. Microbiol.">
        <title>Complete genome sequence of Corynebacterium casei LMG S-19264T (=DSM 44701T), isolated from a smear-ripened cheese.</title>
        <authorList>
            <consortium name="US DOE Joint Genome Institute (JGI-PGF)"/>
            <person name="Walter F."/>
            <person name="Albersmeier A."/>
            <person name="Kalinowski J."/>
            <person name="Ruckert C."/>
        </authorList>
    </citation>
    <scope>NUCLEOTIDE SEQUENCE</scope>
    <source>
        <strain evidence="3">JCM 5069</strain>
    </source>
</reference>
<dbReference type="InterPro" id="IPR004232">
    <property type="entry name" value="CN_Hdrtase_a/SCN_Hdrlase_g"/>
</dbReference>
<dbReference type="RefSeq" id="WP_189934295.1">
    <property type="nucleotide sequence ID" value="NZ_BNCD01000012.1"/>
</dbReference>